<evidence type="ECO:0000259" key="3">
    <source>
        <dbReference type="PROSITE" id="PS50058"/>
    </source>
</evidence>
<feature type="region of interest" description="Disordered" evidence="2">
    <location>
        <begin position="208"/>
        <end position="230"/>
    </location>
</feature>
<evidence type="ECO:0000256" key="2">
    <source>
        <dbReference type="SAM" id="MobiDB-lite"/>
    </source>
</evidence>
<dbReference type="InterPro" id="IPR025580">
    <property type="entry name" value="Gp46"/>
</dbReference>
<feature type="compositionally biased region" description="Low complexity" evidence="2">
    <location>
        <begin position="74"/>
        <end position="88"/>
    </location>
</feature>
<organism evidence="4 5">
    <name type="scientific">Faecalibacterium langellae</name>
    <dbReference type="NCBI Taxonomy" id="3435293"/>
    <lineage>
        <taxon>Bacteria</taxon>
        <taxon>Bacillati</taxon>
        <taxon>Bacillota</taxon>
        <taxon>Clostridia</taxon>
        <taxon>Eubacteriales</taxon>
        <taxon>Oscillospiraceae</taxon>
        <taxon>Faecalibacterium</taxon>
    </lineage>
</organism>
<protein>
    <recommendedName>
        <fullName evidence="3">G protein gamma domain-containing protein</fullName>
    </recommendedName>
</protein>
<proteinExistence type="predicted"/>
<dbReference type="Proteomes" id="UP000220752">
    <property type="component" value="Unassembled WGS sequence"/>
</dbReference>
<evidence type="ECO:0000313" key="5">
    <source>
        <dbReference type="Proteomes" id="UP000220752"/>
    </source>
</evidence>
<accession>A0A2A6ZE54</accession>
<feature type="region of interest" description="Disordered" evidence="2">
    <location>
        <begin position="68"/>
        <end position="97"/>
    </location>
</feature>
<feature type="domain" description="G protein gamma" evidence="3">
    <location>
        <begin position="121"/>
        <end position="182"/>
    </location>
</feature>
<keyword evidence="5" id="KW-1185">Reference proteome</keyword>
<evidence type="ECO:0000313" key="4">
    <source>
        <dbReference type="EMBL" id="PDX59636.1"/>
    </source>
</evidence>
<dbReference type="GO" id="GO:0007186">
    <property type="term" value="P:G protein-coupled receptor signaling pathway"/>
    <property type="evidence" value="ECO:0007669"/>
    <property type="project" value="InterPro"/>
</dbReference>
<feature type="coiled-coil region" evidence="1">
    <location>
        <begin position="127"/>
        <end position="154"/>
    </location>
</feature>
<name>A0A2A6ZE54_9FIRM</name>
<dbReference type="PROSITE" id="PS50058">
    <property type="entry name" value="G_PROTEIN_GAMMA"/>
    <property type="match status" value="1"/>
</dbReference>
<comment type="caution">
    <text evidence="4">The sequence shown here is derived from an EMBL/GenBank/DDBJ whole genome shotgun (WGS) entry which is preliminary data.</text>
</comment>
<dbReference type="Pfam" id="PF14265">
    <property type="entry name" value="DUF4355"/>
    <property type="match status" value="1"/>
</dbReference>
<dbReference type="AlphaFoldDB" id="A0A2A6ZE54"/>
<dbReference type="InterPro" id="IPR015898">
    <property type="entry name" value="G-protein_gamma-like_dom"/>
</dbReference>
<dbReference type="EMBL" id="NMTQ01000011">
    <property type="protein sequence ID" value="PDX59636.1"/>
    <property type="molecule type" value="Genomic_DNA"/>
</dbReference>
<gene>
    <name evidence="4" type="ORF">CGS46_01635</name>
</gene>
<evidence type="ECO:0000256" key="1">
    <source>
        <dbReference type="SAM" id="Coils"/>
    </source>
</evidence>
<reference evidence="4 5" key="1">
    <citation type="journal article" date="2017" name="Front. Microbiol.">
        <title>New Insights into the Diversity of the Genus Faecalibacterium.</title>
        <authorList>
            <person name="Benevides L."/>
            <person name="Burman S."/>
            <person name="Martin R."/>
            <person name="Robert V."/>
            <person name="Thomas M."/>
            <person name="Miquel S."/>
            <person name="Chain F."/>
            <person name="Sokol H."/>
            <person name="Bermudez-Humaran L.G."/>
            <person name="Morrison M."/>
            <person name="Langella P."/>
            <person name="Azevedo V.A."/>
            <person name="Chatel J.M."/>
            <person name="Soares S."/>
        </authorList>
    </citation>
    <scope>NUCLEOTIDE SEQUENCE [LARGE SCALE GENOMIC DNA]</scope>
    <source>
        <strain evidence="5">CNCM I-4540</strain>
    </source>
</reference>
<sequence>MEYRRADRLAVERREKQARFSLRSFLFIFSAFAEVLQGKTLRAVPCVYFPCIGRGITVTAAGIRPGKEITMTDNNTPNTTQQENTQPEGNGPAGKMFTQEEVNSIVKDRLARERAKGQTSGATDNSAAELDTEKAQLEADRQKLQDERNAFECERYCKENGIDPKLVELIGSSDPEEFKEKTESLWSIFAKSQKNQPGAVAVVSTGAPHGSMSQLKEPDGAQFFKPSGTY</sequence>
<keyword evidence="1" id="KW-0175">Coiled coil</keyword>